<keyword evidence="2" id="KW-0808">Transferase</keyword>
<reference evidence="2 3" key="1">
    <citation type="submission" date="2018-09" db="EMBL/GenBank/DDBJ databases">
        <title>Genomic Encyclopedia of Archaeal and Bacterial Type Strains, Phase II (KMG-II): from individual species to whole genera.</title>
        <authorList>
            <person name="Goeker M."/>
        </authorList>
    </citation>
    <scope>NUCLEOTIDE SEQUENCE [LARGE SCALE GENOMIC DNA]</scope>
    <source>
        <strain evidence="2 3">DSM 17008</strain>
    </source>
</reference>
<dbReference type="Gene3D" id="3.40.50.2000">
    <property type="entry name" value="Glycogen Phosphorylase B"/>
    <property type="match status" value="2"/>
</dbReference>
<dbReference type="GO" id="GO:0016757">
    <property type="term" value="F:glycosyltransferase activity"/>
    <property type="evidence" value="ECO:0007669"/>
    <property type="project" value="InterPro"/>
</dbReference>
<name>A0A419V5Q9_9BACL</name>
<evidence type="ECO:0000313" key="3">
    <source>
        <dbReference type="Proteomes" id="UP000285120"/>
    </source>
</evidence>
<dbReference type="RefSeq" id="WP_120192138.1">
    <property type="nucleotide sequence ID" value="NZ_RAPK01000007.1"/>
</dbReference>
<dbReference type="AlphaFoldDB" id="A0A419V5Q9"/>
<evidence type="ECO:0000313" key="2">
    <source>
        <dbReference type="EMBL" id="RKD75246.1"/>
    </source>
</evidence>
<dbReference type="OrthoDB" id="9772485at2"/>
<proteinExistence type="predicted"/>
<dbReference type="PANTHER" id="PTHR46660:SF2">
    <property type="entry name" value="GLYCOSYLTRANSFERASE 1 DOMAIN-CONTAINING PROTEIN 1"/>
    <property type="match status" value="1"/>
</dbReference>
<dbReference type="InterPro" id="IPR052622">
    <property type="entry name" value="Glycosyltransferase_G1"/>
</dbReference>
<dbReference type="SUPFAM" id="SSF53756">
    <property type="entry name" value="UDP-Glycosyltransferase/glycogen phosphorylase"/>
    <property type="match status" value="1"/>
</dbReference>
<gene>
    <name evidence="2" type="ORF">ATL39_0944</name>
</gene>
<dbReference type="CDD" id="cd03801">
    <property type="entry name" value="GT4_PimA-like"/>
    <property type="match status" value="1"/>
</dbReference>
<comment type="caution">
    <text evidence="2">The sequence shown here is derived from an EMBL/GenBank/DDBJ whole genome shotgun (WGS) entry which is preliminary data.</text>
</comment>
<dbReference type="Proteomes" id="UP000285120">
    <property type="component" value="Unassembled WGS sequence"/>
</dbReference>
<evidence type="ECO:0000259" key="1">
    <source>
        <dbReference type="Pfam" id="PF00534"/>
    </source>
</evidence>
<dbReference type="InterPro" id="IPR001296">
    <property type="entry name" value="Glyco_trans_1"/>
</dbReference>
<protein>
    <submittedName>
        <fullName evidence="2">Glycosyl transferase family 1</fullName>
    </submittedName>
</protein>
<dbReference type="PANTHER" id="PTHR46660">
    <property type="match status" value="1"/>
</dbReference>
<dbReference type="Pfam" id="PF00534">
    <property type="entry name" value="Glycos_transf_1"/>
    <property type="match status" value="1"/>
</dbReference>
<accession>A0A419V5Q9</accession>
<organism evidence="2 3">
    <name type="scientific">Sinobaca qinghaiensis</name>
    <dbReference type="NCBI Taxonomy" id="342944"/>
    <lineage>
        <taxon>Bacteria</taxon>
        <taxon>Bacillati</taxon>
        <taxon>Bacillota</taxon>
        <taxon>Bacilli</taxon>
        <taxon>Bacillales</taxon>
        <taxon>Sporolactobacillaceae</taxon>
        <taxon>Sinobaca</taxon>
    </lineage>
</organism>
<sequence length="352" mass="39562">MTTLPNVLFLTPYYQSRRGNATTARRLEASMKRIGQPFTLFAYEEEPEAEGLSKLAEADVVHALHIRRTYEWLQQAETALQMPYVLTSGGTDINVDIQQKQKAADLEAFVRQADRISVFSRDGVKKLDQAYPELSRHISIVPQGVDPAAAVHNNELSGWLQAHSGTPNILIPAGLRSVKDVLFGLKVLEALRARFPSIQFMIVGEAMEETVKQEVVQAAAARSWMHYHEGVEMELMPAFYEWADVVINTSLSEGQPMAVLEAMMHHIPVLARRNGGNESVIQNGKNGLLFGDERTFHEQLEQLLDNPELKKKLTVQAKSDVLERHSSDKEARQYQNIYKEICHAGKEKDSSV</sequence>
<dbReference type="EMBL" id="RAPK01000007">
    <property type="protein sequence ID" value="RKD75246.1"/>
    <property type="molecule type" value="Genomic_DNA"/>
</dbReference>
<feature type="domain" description="Glycosyl transferase family 1" evidence="1">
    <location>
        <begin position="166"/>
        <end position="318"/>
    </location>
</feature>
<keyword evidence="3" id="KW-1185">Reference proteome</keyword>